<dbReference type="RefSeq" id="WP_146564285.1">
    <property type="nucleotide sequence ID" value="NZ_SIHJ01000001.1"/>
</dbReference>
<dbReference type="Pfam" id="PF02954">
    <property type="entry name" value="HTH_8"/>
    <property type="match status" value="1"/>
</dbReference>
<dbReference type="Gene3D" id="1.10.10.60">
    <property type="entry name" value="Homeodomain-like"/>
    <property type="match status" value="1"/>
</dbReference>
<dbReference type="SUPFAM" id="SSF46689">
    <property type="entry name" value="Homeodomain-like"/>
    <property type="match status" value="1"/>
</dbReference>
<dbReference type="EMBL" id="SIHJ01000001">
    <property type="protein sequence ID" value="TWT36950.1"/>
    <property type="molecule type" value="Genomic_DNA"/>
</dbReference>
<proteinExistence type="predicted"/>
<dbReference type="InterPro" id="IPR011006">
    <property type="entry name" value="CheY-like_superfamily"/>
</dbReference>
<comment type="caution">
    <text evidence="5">The sequence shown here is derived from an EMBL/GenBank/DDBJ whole genome shotgun (WGS) entry which is preliminary data.</text>
</comment>
<dbReference type="OrthoDB" id="9788090at2"/>
<dbReference type="InterPro" id="IPR002197">
    <property type="entry name" value="HTH_Fis"/>
</dbReference>
<evidence type="ECO:0000256" key="1">
    <source>
        <dbReference type="ARBA" id="ARBA00022553"/>
    </source>
</evidence>
<dbReference type="PRINTS" id="PR01590">
    <property type="entry name" value="HTHFIS"/>
</dbReference>
<evidence type="ECO:0000256" key="3">
    <source>
        <dbReference type="PROSITE-ProRule" id="PRU00169"/>
    </source>
</evidence>
<dbReference type="GO" id="GO:0000160">
    <property type="term" value="P:phosphorelay signal transduction system"/>
    <property type="evidence" value="ECO:0007669"/>
    <property type="project" value="UniProtKB-KW"/>
</dbReference>
<dbReference type="PANTHER" id="PTHR44591:SF14">
    <property type="entry name" value="PROTEIN PILG"/>
    <property type="match status" value="1"/>
</dbReference>
<evidence type="ECO:0000256" key="2">
    <source>
        <dbReference type="ARBA" id="ARBA00023012"/>
    </source>
</evidence>
<dbReference type="AlphaFoldDB" id="A0A5C5VG78"/>
<keyword evidence="2" id="KW-0902">Two-component regulatory system</keyword>
<dbReference type="SUPFAM" id="SSF52172">
    <property type="entry name" value="CheY-like"/>
    <property type="match status" value="1"/>
</dbReference>
<dbReference type="Gene3D" id="3.40.50.2300">
    <property type="match status" value="1"/>
</dbReference>
<protein>
    <submittedName>
        <fullName evidence="5">Photosynthetic apparatus regulatory protein RegA</fullName>
    </submittedName>
</protein>
<keyword evidence="1 3" id="KW-0597">Phosphoprotein</keyword>
<dbReference type="SMART" id="SM00448">
    <property type="entry name" value="REC"/>
    <property type="match status" value="1"/>
</dbReference>
<organism evidence="5 6">
    <name type="scientific">Posidoniimonas corsicana</name>
    <dbReference type="NCBI Taxonomy" id="1938618"/>
    <lineage>
        <taxon>Bacteria</taxon>
        <taxon>Pseudomonadati</taxon>
        <taxon>Planctomycetota</taxon>
        <taxon>Planctomycetia</taxon>
        <taxon>Pirellulales</taxon>
        <taxon>Lacipirellulaceae</taxon>
        <taxon>Posidoniimonas</taxon>
    </lineage>
</organism>
<feature type="domain" description="Response regulatory" evidence="4">
    <location>
        <begin position="4"/>
        <end position="118"/>
    </location>
</feature>
<dbReference type="PROSITE" id="PS50110">
    <property type="entry name" value="RESPONSE_REGULATORY"/>
    <property type="match status" value="1"/>
</dbReference>
<evidence type="ECO:0000259" key="4">
    <source>
        <dbReference type="PROSITE" id="PS50110"/>
    </source>
</evidence>
<evidence type="ECO:0000313" key="5">
    <source>
        <dbReference type="EMBL" id="TWT36950.1"/>
    </source>
</evidence>
<dbReference type="InterPro" id="IPR009057">
    <property type="entry name" value="Homeodomain-like_sf"/>
</dbReference>
<dbReference type="PANTHER" id="PTHR44591">
    <property type="entry name" value="STRESS RESPONSE REGULATOR PROTEIN 1"/>
    <property type="match status" value="1"/>
</dbReference>
<dbReference type="Pfam" id="PF00072">
    <property type="entry name" value="Response_reg"/>
    <property type="match status" value="1"/>
</dbReference>
<reference evidence="5 6" key="1">
    <citation type="submission" date="2019-02" db="EMBL/GenBank/DDBJ databases">
        <title>Deep-cultivation of Planctomycetes and their phenomic and genomic characterization uncovers novel biology.</title>
        <authorList>
            <person name="Wiegand S."/>
            <person name="Jogler M."/>
            <person name="Boedeker C."/>
            <person name="Pinto D."/>
            <person name="Vollmers J."/>
            <person name="Rivas-Marin E."/>
            <person name="Kohn T."/>
            <person name="Peeters S.H."/>
            <person name="Heuer A."/>
            <person name="Rast P."/>
            <person name="Oberbeckmann S."/>
            <person name="Bunk B."/>
            <person name="Jeske O."/>
            <person name="Meyerdierks A."/>
            <person name="Storesund J.E."/>
            <person name="Kallscheuer N."/>
            <person name="Luecker S."/>
            <person name="Lage O.M."/>
            <person name="Pohl T."/>
            <person name="Merkel B.J."/>
            <person name="Hornburger P."/>
            <person name="Mueller R.-W."/>
            <person name="Bruemmer F."/>
            <person name="Labrenz M."/>
            <person name="Spormann A.M."/>
            <person name="Op Den Camp H."/>
            <person name="Overmann J."/>
            <person name="Amann R."/>
            <person name="Jetten M.S.M."/>
            <person name="Mascher T."/>
            <person name="Medema M.H."/>
            <person name="Devos D.P."/>
            <person name="Kaster A.-K."/>
            <person name="Ovreas L."/>
            <person name="Rohde M."/>
            <person name="Galperin M.Y."/>
            <person name="Jogler C."/>
        </authorList>
    </citation>
    <scope>NUCLEOTIDE SEQUENCE [LARGE SCALE GENOMIC DNA]</scope>
    <source>
        <strain evidence="5 6">KOR34</strain>
    </source>
</reference>
<sequence length="178" mass="19230">MAQKLLLVDDDELLRERMARALTKRGLEVHPAANADEAVAVARAEGPDLAVLDLKMPGRTGLELLTELRGLLPELKCVILTGYGSIANAVDAMRLGAVNYITKPADADQVVEAFRRGGGELPTEPAAADEIHPPSLAEAEWNHIQQTLSDCDGNVTRAAEKLGIPRRTLQRKLKKLAP</sequence>
<keyword evidence="6" id="KW-1185">Reference proteome</keyword>
<feature type="modified residue" description="4-aspartylphosphate" evidence="3">
    <location>
        <position position="53"/>
    </location>
</feature>
<dbReference type="Proteomes" id="UP000316714">
    <property type="component" value="Unassembled WGS sequence"/>
</dbReference>
<name>A0A5C5VG78_9BACT</name>
<accession>A0A5C5VG78</accession>
<evidence type="ECO:0000313" key="6">
    <source>
        <dbReference type="Proteomes" id="UP000316714"/>
    </source>
</evidence>
<gene>
    <name evidence="5" type="primary">regA</name>
    <name evidence="5" type="ORF">KOR34_18950</name>
</gene>
<dbReference type="InterPro" id="IPR001789">
    <property type="entry name" value="Sig_transdc_resp-reg_receiver"/>
</dbReference>
<dbReference type="InterPro" id="IPR050595">
    <property type="entry name" value="Bact_response_regulator"/>
</dbReference>
<dbReference type="GO" id="GO:0043565">
    <property type="term" value="F:sequence-specific DNA binding"/>
    <property type="evidence" value="ECO:0007669"/>
    <property type="project" value="InterPro"/>
</dbReference>